<name>A0ABR4QF60_9CEST</name>
<dbReference type="EMBL" id="JAKROA010000004">
    <property type="protein sequence ID" value="KAL5108225.1"/>
    <property type="molecule type" value="Genomic_DNA"/>
</dbReference>
<keyword evidence="2" id="KW-1185">Reference proteome</keyword>
<gene>
    <name evidence="1" type="ORF">TcWFU_009801</name>
</gene>
<protein>
    <submittedName>
        <fullName evidence="1">Uncharacterized protein</fullName>
    </submittedName>
</protein>
<organism evidence="1 2">
    <name type="scientific">Taenia crassiceps</name>
    <dbReference type="NCBI Taxonomy" id="6207"/>
    <lineage>
        <taxon>Eukaryota</taxon>
        <taxon>Metazoa</taxon>
        <taxon>Spiralia</taxon>
        <taxon>Lophotrochozoa</taxon>
        <taxon>Platyhelminthes</taxon>
        <taxon>Cestoda</taxon>
        <taxon>Eucestoda</taxon>
        <taxon>Cyclophyllidea</taxon>
        <taxon>Taeniidae</taxon>
        <taxon>Taenia</taxon>
    </lineage>
</organism>
<dbReference type="Proteomes" id="UP001651158">
    <property type="component" value="Unassembled WGS sequence"/>
</dbReference>
<accession>A0ABR4QF60</accession>
<sequence length="296" mass="32621">MKGRHPQNLVIRPRNDECINKAAAAHTYDALLEGTLLRGTGLALSEYSYVHDANGANVKSHWLGVCRSLLNAEVNPRGFSSLAGPIVQESELTLNAYSFNRYWSSEDGSLPFASNALVMDTFVSSKNIEVEQKGTDTLTVRWNEAETGSFSVDLHENLGNMIFRRLFDGIAADAEEITKLSSANQKLQFLTDSAVKKYCDLVLASAEREQLLLSRFTVLLEKSKAQQNDDRVEQSTTNISPLNVVGTADLTNSNRLVGKRLIETFAHQVSPKKARKRPPILAPGASIDVLDLNEIT</sequence>
<comment type="caution">
    <text evidence="1">The sequence shown here is derived from an EMBL/GenBank/DDBJ whole genome shotgun (WGS) entry which is preliminary data.</text>
</comment>
<evidence type="ECO:0000313" key="1">
    <source>
        <dbReference type="EMBL" id="KAL5108225.1"/>
    </source>
</evidence>
<evidence type="ECO:0000313" key="2">
    <source>
        <dbReference type="Proteomes" id="UP001651158"/>
    </source>
</evidence>
<reference evidence="1 2" key="1">
    <citation type="journal article" date="2022" name="Front. Cell. Infect. Microbiol.">
        <title>The Genomes of Two Strains of Taenia crassiceps the Animal Model for the Study of Human Cysticercosis.</title>
        <authorList>
            <person name="Bobes R.J."/>
            <person name="Estrada K."/>
            <person name="Rios-Valencia D.G."/>
            <person name="Calderon-Gallegos A."/>
            <person name="de la Torre P."/>
            <person name="Carrero J.C."/>
            <person name="Sanchez-Flores A."/>
            <person name="Laclette J.P."/>
        </authorList>
    </citation>
    <scope>NUCLEOTIDE SEQUENCE [LARGE SCALE GENOMIC DNA]</scope>
    <source>
        <strain evidence="1">WFUcys</strain>
    </source>
</reference>
<proteinExistence type="predicted"/>